<dbReference type="FunFam" id="2.30.180.10:FF:000032">
    <property type="entry name" value="Fasciclin domain-containing protein, putative"/>
    <property type="match status" value="1"/>
</dbReference>
<dbReference type="AlphaFoldDB" id="A0A6J6M062"/>
<dbReference type="GO" id="GO:0005615">
    <property type="term" value="C:extracellular space"/>
    <property type="evidence" value="ECO:0007669"/>
    <property type="project" value="TreeGrafter"/>
</dbReference>
<evidence type="ECO:0000259" key="1">
    <source>
        <dbReference type="PROSITE" id="PS50213"/>
    </source>
</evidence>
<dbReference type="Pfam" id="PF02469">
    <property type="entry name" value="Fasciclin"/>
    <property type="match status" value="2"/>
</dbReference>
<dbReference type="PROSITE" id="PS50213">
    <property type="entry name" value="FAS1"/>
    <property type="match status" value="2"/>
</dbReference>
<dbReference type="Gene3D" id="2.30.180.10">
    <property type="entry name" value="FAS1 domain"/>
    <property type="match status" value="2"/>
</dbReference>
<feature type="domain" description="FAS1" evidence="1">
    <location>
        <begin position="49"/>
        <end position="193"/>
    </location>
</feature>
<name>A0A6J6M062_9ZZZZ</name>
<sequence length="372" mass="37803">MNPSLRKVSLIVVAAALLFTTAACSSGETASTTTTAEATPTADTGDAAVGNIVDVAVSAGSFTVLAELLTATGLVETLSGPGPFTVFAPTDAAFEATAKGLGIPLDEFVKGLVADPELLTDMLLYHVVSGNIPAAEVLTLNGKDVETLSGETWTVIVAGETVSIEDGFGRIVNVIDVDVPASNGVIHVIDSVLEGALPGYDSDDASTAAPATSEYTPYEEEFDGAASKTIVEDLTAAGNFTVLLKLLTAGGQLESLSGPGPFTVFAPTDAAFEAVAVELGIPLDGLLASIIADPGLVVYTDTHHVVSGKLTRAKLKGLNGQELATLADVDVTVIVDGDTISLKDGRGRIANVIDANVAASNGVIHVLDNVLS</sequence>
<dbReference type="PANTHER" id="PTHR10900:SF77">
    <property type="entry name" value="FI19380P1"/>
    <property type="match status" value="1"/>
</dbReference>
<gene>
    <name evidence="2" type="ORF">UFOPK2310_00431</name>
</gene>
<dbReference type="EMBL" id="CAEZWW010000035">
    <property type="protein sequence ID" value="CAB4667567.1"/>
    <property type="molecule type" value="Genomic_DNA"/>
</dbReference>
<dbReference type="SUPFAM" id="SSF82153">
    <property type="entry name" value="FAS1 domain"/>
    <property type="match status" value="2"/>
</dbReference>
<reference evidence="2" key="1">
    <citation type="submission" date="2020-05" db="EMBL/GenBank/DDBJ databases">
        <authorList>
            <person name="Chiriac C."/>
            <person name="Salcher M."/>
            <person name="Ghai R."/>
            <person name="Kavagutti S V."/>
        </authorList>
    </citation>
    <scope>NUCLEOTIDE SEQUENCE</scope>
</reference>
<dbReference type="InterPro" id="IPR050904">
    <property type="entry name" value="Adhesion/Biosynth-related"/>
</dbReference>
<dbReference type="PANTHER" id="PTHR10900">
    <property type="entry name" value="PERIOSTIN-RELATED"/>
    <property type="match status" value="1"/>
</dbReference>
<evidence type="ECO:0000313" key="2">
    <source>
        <dbReference type="EMBL" id="CAB4667567.1"/>
    </source>
</evidence>
<organism evidence="2">
    <name type="scientific">freshwater metagenome</name>
    <dbReference type="NCBI Taxonomy" id="449393"/>
    <lineage>
        <taxon>unclassified sequences</taxon>
        <taxon>metagenomes</taxon>
        <taxon>ecological metagenomes</taxon>
    </lineage>
</organism>
<dbReference type="InterPro" id="IPR000782">
    <property type="entry name" value="FAS1_domain"/>
</dbReference>
<proteinExistence type="predicted"/>
<feature type="domain" description="FAS1" evidence="1">
    <location>
        <begin position="227"/>
        <end position="371"/>
    </location>
</feature>
<dbReference type="InterPro" id="IPR036378">
    <property type="entry name" value="FAS1_dom_sf"/>
</dbReference>
<dbReference type="SMART" id="SM00554">
    <property type="entry name" value="FAS1"/>
    <property type="match status" value="2"/>
</dbReference>
<dbReference type="PROSITE" id="PS51257">
    <property type="entry name" value="PROKAR_LIPOPROTEIN"/>
    <property type="match status" value="1"/>
</dbReference>
<protein>
    <submittedName>
        <fullName evidence="2">Unannotated protein</fullName>
    </submittedName>
</protein>
<accession>A0A6J6M062</accession>